<dbReference type="Proteomes" id="UP000593572">
    <property type="component" value="Unassembled WGS sequence"/>
</dbReference>
<dbReference type="AlphaFoldDB" id="A0A7J8L781"/>
<proteinExistence type="predicted"/>
<keyword evidence="3" id="KW-1185">Reference proteome</keyword>
<gene>
    <name evidence="2" type="ORF">Golob_019412</name>
</gene>
<comment type="caution">
    <text evidence="2">The sequence shown here is derived from an EMBL/GenBank/DDBJ whole genome shotgun (WGS) entry which is preliminary data.</text>
</comment>
<keyword evidence="1" id="KW-1133">Transmembrane helix</keyword>
<name>A0A7J8L781_9ROSI</name>
<evidence type="ECO:0000313" key="2">
    <source>
        <dbReference type="EMBL" id="MBA0548304.1"/>
    </source>
</evidence>
<reference evidence="2 3" key="1">
    <citation type="journal article" date="2019" name="Genome Biol. Evol.">
        <title>Insights into the evolution of the New World diploid cottons (Gossypium, subgenus Houzingenia) based on genome sequencing.</title>
        <authorList>
            <person name="Grover C.E."/>
            <person name="Arick M.A. 2nd"/>
            <person name="Thrash A."/>
            <person name="Conover J.L."/>
            <person name="Sanders W.S."/>
            <person name="Peterson D.G."/>
            <person name="Frelichowski J.E."/>
            <person name="Scheffler J.A."/>
            <person name="Scheffler B.E."/>
            <person name="Wendel J.F."/>
        </authorList>
    </citation>
    <scope>NUCLEOTIDE SEQUENCE [LARGE SCALE GENOMIC DNA]</scope>
    <source>
        <strain evidence="2">157</strain>
        <tissue evidence="2">Leaf</tissue>
    </source>
</reference>
<sequence>MVSPTISALSFSAFNMLHFLIVLHIKKRNHISSSMM</sequence>
<feature type="transmembrane region" description="Helical" evidence="1">
    <location>
        <begin position="6"/>
        <end position="25"/>
    </location>
</feature>
<organism evidence="2 3">
    <name type="scientific">Gossypium lobatum</name>
    <dbReference type="NCBI Taxonomy" id="34289"/>
    <lineage>
        <taxon>Eukaryota</taxon>
        <taxon>Viridiplantae</taxon>
        <taxon>Streptophyta</taxon>
        <taxon>Embryophyta</taxon>
        <taxon>Tracheophyta</taxon>
        <taxon>Spermatophyta</taxon>
        <taxon>Magnoliopsida</taxon>
        <taxon>eudicotyledons</taxon>
        <taxon>Gunneridae</taxon>
        <taxon>Pentapetalae</taxon>
        <taxon>rosids</taxon>
        <taxon>malvids</taxon>
        <taxon>Malvales</taxon>
        <taxon>Malvaceae</taxon>
        <taxon>Malvoideae</taxon>
        <taxon>Gossypium</taxon>
    </lineage>
</organism>
<evidence type="ECO:0000313" key="3">
    <source>
        <dbReference type="Proteomes" id="UP000593572"/>
    </source>
</evidence>
<keyword evidence="1" id="KW-0812">Transmembrane</keyword>
<keyword evidence="1" id="KW-0472">Membrane</keyword>
<evidence type="ECO:0000256" key="1">
    <source>
        <dbReference type="SAM" id="Phobius"/>
    </source>
</evidence>
<dbReference type="EMBL" id="JABEZX010000001">
    <property type="protein sequence ID" value="MBA0548304.1"/>
    <property type="molecule type" value="Genomic_DNA"/>
</dbReference>
<protein>
    <submittedName>
        <fullName evidence="2">Uncharacterized protein</fullName>
    </submittedName>
</protein>
<accession>A0A7J8L781</accession>